<proteinExistence type="predicted"/>
<dbReference type="InParanoid" id="A0A074YQH0"/>
<keyword evidence="2" id="KW-1185">Reference proteome</keyword>
<dbReference type="OMA" id="HEHDILC"/>
<dbReference type="Gene3D" id="3.40.50.1580">
    <property type="entry name" value="Nucleoside phosphorylase domain"/>
    <property type="match status" value="1"/>
</dbReference>
<dbReference type="STRING" id="1043005.A0A074YQH0"/>
<name>A0A074YQH0_AURSE</name>
<accession>A0A074YQH0</accession>
<dbReference type="PANTHER" id="PTHR46082:SF11">
    <property type="entry name" value="AAA+ ATPASE DOMAIN-CONTAINING PROTEIN-RELATED"/>
    <property type="match status" value="1"/>
</dbReference>
<gene>
    <name evidence="1" type="ORF">AUEXF2481DRAFT_38593</name>
</gene>
<protein>
    <recommendedName>
        <fullName evidence="3">Nucleoside phosphorylase domain-containing protein</fullName>
    </recommendedName>
</protein>
<evidence type="ECO:0008006" key="3">
    <source>
        <dbReference type="Google" id="ProtNLM"/>
    </source>
</evidence>
<dbReference type="GO" id="GO:0009116">
    <property type="term" value="P:nucleoside metabolic process"/>
    <property type="evidence" value="ECO:0007669"/>
    <property type="project" value="InterPro"/>
</dbReference>
<dbReference type="InterPro" id="IPR035994">
    <property type="entry name" value="Nucleoside_phosphorylase_sf"/>
</dbReference>
<dbReference type="HOGENOM" id="CLU_2454353_0_0_1"/>
<evidence type="ECO:0000313" key="1">
    <source>
        <dbReference type="EMBL" id="KEQ96337.1"/>
    </source>
</evidence>
<dbReference type="RefSeq" id="XP_013344933.1">
    <property type="nucleotide sequence ID" value="XM_013489479.1"/>
</dbReference>
<dbReference type="InterPro" id="IPR053137">
    <property type="entry name" value="NLR-like"/>
</dbReference>
<dbReference type="GO" id="GO:0003824">
    <property type="term" value="F:catalytic activity"/>
    <property type="evidence" value="ECO:0007669"/>
    <property type="project" value="InterPro"/>
</dbReference>
<dbReference type="EMBL" id="KL584756">
    <property type="protein sequence ID" value="KEQ96337.1"/>
    <property type="molecule type" value="Genomic_DNA"/>
</dbReference>
<evidence type="ECO:0000313" key="2">
    <source>
        <dbReference type="Proteomes" id="UP000030641"/>
    </source>
</evidence>
<sequence>MKTTGAMNDFPCLVVRGISDYCNSHKNDKWHGYAAAVAAANARELFSHMPVEVVEHCKVAETVVKALIAGMGKESLTNDSGEEVGSGPS</sequence>
<dbReference type="PANTHER" id="PTHR46082">
    <property type="entry name" value="ATP/GTP-BINDING PROTEIN-RELATED"/>
    <property type="match status" value="1"/>
</dbReference>
<dbReference type="AlphaFoldDB" id="A0A074YQH0"/>
<organism evidence="1 2">
    <name type="scientific">Aureobasidium subglaciale (strain EXF-2481)</name>
    <name type="common">Aureobasidium pullulans var. subglaciale</name>
    <dbReference type="NCBI Taxonomy" id="1043005"/>
    <lineage>
        <taxon>Eukaryota</taxon>
        <taxon>Fungi</taxon>
        <taxon>Dikarya</taxon>
        <taxon>Ascomycota</taxon>
        <taxon>Pezizomycotina</taxon>
        <taxon>Dothideomycetes</taxon>
        <taxon>Dothideomycetidae</taxon>
        <taxon>Dothideales</taxon>
        <taxon>Saccotheciaceae</taxon>
        <taxon>Aureobasidium</taxon>
    </lineage>
</organism>
<dbReference type="GeneID" id="25366148"/>
<reference evidence="1 2" key="1">
    <citation type="journal article" date="2014" name="BMC Genomics">
        <title>Genome sequencing of four Aureobasidium pullulans varieties: biotechnological potential, stress tolerance, and description of new species.</title>
        <authorList>
            <person name="Gostin Ar C."/>
            <person name="Ohm R.A."/>
            <person name="Kogej T."/>
            <person name="Sonjak S."/>
            <person name="Turk M."/>
            <person name="Zajc J."/>
            <person name="Zalar P."/>
            <person name="Grube M."/>
            <person name="Sun H."/>
            <person name="Han J."/>
            <person name="Sharma A."/>
            <person name="Chiniquy J."/>
            <person name="Ngan C.Y."/>
            <person name="Lipzen A."/>
            <person name="Barry K."/>
            <person name="Grigoriev I.V."/>
            <person name="Gunde-Cimerman N."/>
        </authorList>
    </citation>
    <scope>NUCLEOTIDE SEQUENCE [LARGE SCALE GENOMIC DNA]</scope>
    <source>
        <strain evidence="1 2">EXF-2481</strain>
    </source>
</reference>
<dbReference type="Proteomes" id="UP000030641">
    <property type="component" value="Unassembled WGS sequence"/>
</dbReference>
<dbReference type="OrthoDB" id="20872at2759"/>
<dbReference type="SUPFAM" id="SSF53167">
    <property type="entry name" value="Purine and uridine phosphorylases"/>
    <property type="match status" value="1"/>
</dbReference>